<accession>A0A6A4RIV1</accession>
<evidence type="ECO:0000313" key="4">
    <source>
        <dbReference type="Proteomes" id="UP000438429"/>
    </source>
</evidence>
<dbReference type="AlphaFoldDB" id="A0A6A4RIV1"/>
<evidence type="ECO:0000256" key="1">
    <source>
        <dbReference type="SAM" id="MobiDB-lite"/>
    </source>
</evidence>
<keyword evidence="2" id="KW-0472">Membrane</keyword>
<evidence type="ECO:0000313" key="3">
    <source>
        <dbReference type="EMBL" id="KAF0022406.1"/>
    </source>
</evidence>
<feature type="region of interest" description="Disordered" evidence="1">
    <location>
        <begin position="87"/>
        <end position="108"/>
    </location>
</feature>
<dbReference type="EMBL" id="VEVO01000029">
    <property type="protein sequence ID" value="KAF0022406.1"/>
    <property type="molecule type" value="Genomic_DNA"/>
</dbReference>
<organism evidence="3 4">
    <name type="scientific">Scophthalmus maximus</name>
    <name type="common">Turbot</name>
    <name type="synonym">Psetta maxima</name>
    <dbReference type="NCBI Taxonomy" id="52904"/>
    <lineage>
        <taxon>Eukaryota</taxon>
        <taxon>Metazoa</taxon>
        <taxon>Chordata</taxon>
        <taxon>Craniata</taxon>
        <taxon>Vertebrata</taxon>
        <taxon>Euteleostomi</taxon>
        <taxon>Actinopterygii</taxon>
        <taxon>Neopterygii</taxon>
        <taxon>Teleostei</taxon>
        <taxon>Neoteleostei</taxon>
        <taxon>Acanthomorphata</taxon>
        <taxon>Carangaria</taxon>
        <taxon>Pleuronectiformes</taxon>
        <taxon>Pleuronectoidei</taxon>
        <taxon>Scophthalmidae</taxon>
        <taxon>Scophthalmus</taxon>
    </lineage>
</organism>
<protein>
    <submittedName>
        <fullName evidence="3">Uncharacterized protein</fullName>
    </submittedName>
</protein>
<feature type="transmembrane region" description="Helical" evidence="2">
    <location>
        <begin position="17"/>
        <end position="44"/>
    </location>
</feature>
<name>A0A6A4RIV1_SCOMX</name>
<sequence>MDECNVGVARAGGGSGLWFSLVLFVLDVVWSPGLWSLVSGLWTLDSGLWTLDWMRLESSGCFWICNNLIQGRCRTCEDFLLRSLQSPDCDQSDVSSPSDESRSRRGGVGRSLCPVLPLLISGVSQSSSVVTRLTCRTTSPTQFIVFDFRLSGDETDRR</sequence>
<comment type="caution">
    <text evidence="3">The sequence shown here is derived from an EMBL/GenBank/DDBJ whole genome shotgun (WGS) entry which is preliminary data.</text>
</comment>
<keyword evidence="2" id="KW-0812">Transmembrane</keyword>
<proteinExistence type="predicted"/>
<gene>
    <name evidence="3" type="ORF">F2P81_025357</name>
</gene>
<keyword evidence="2" id="KW-1133">Transmembrane helix</keyword>
<dbReference type="Proteomes" id="UP000438429">
    <property type="component" value="Unassembled WGS sequence"/>
</dbReference>
<evidence type="ECO:0000256" key="2">
    <source>
        <dbReference type="SAM" id="Phobius"/>
    </source>
</evidence>
<reference evidence="3 4" key="1">
    <citation type="submission" date="2019-06" db="EMBL/GenBank/DDBJ databases">
        <title>Draft genomes of female and male turbot (Scophthalmus maximus).</title>
        <authorList>
            <person name="Xu H."/>
            <person name="Xu X.-W."/>
            <person name="Shao C."/>
            <person name="Chen S."/>
        </authorList>
    </citation>
    <scope>NUCLEOTIDE SEQUENCE [LARGE SCALE GENOMIC DNA]</scope>
    <source>
        <strain evidence="3">Ysfricsl-2016a</strain>
        <tissue evidence="3">Blood</tissue>
    </source>
</reference>